<keyword evidence="6" id="KW-0408">Iron</keyword>
<dbReference type="AlphaFoldDB" id="A0A8H3W3G7"/>
<dbReference type="GO" id="GO:0005737">
    <property type="term" value="C:cytoplasm"/>
    <property type="evidence" value="ECO:0007669"/>
    <property type="project" value="TreeGrafter"/>
</dbReference>
<comment type="similarity">
    <text evidence="2">Belongs to the TfdA dioxygenase family.</text>
</comment>
<evidence type="ECO:0000313" key="8">
    <source>
        <dbReference type="Proteomes" id="UP000434172"/>
    </source>
</evidence>
<dbReference type="EMBL" id="WOWK01000128">
    <property type="protein sequence ID" value="KAF0317538.1"/>
    <property type="molecule type" value="Genomic_DNA"/>
</dbReference>
<protein>
    <submittedName>
        <fullName evidence="7">Alpha-ketoglutarate-dependent taurine dioxygenase</fullName>
    </submittedName>
</protein>
<dbReference type="Proteomes" id="UP000434172">
    <property type="component" value="Unassembled WGS sequence"/>
</dbReference>
<keyword evidence="8" id="KW-1185">Reference proteome</keyword>
<accession>A0A8H3W3G7</accession>
<gene>
    <name evidence="7" type="ORF">GQ607_015211</name>
</gene>
<evidence type="ECO:0000313" key="7">
    <source>
        <dbReference type="EMBL" id="KAF0317538.1"/>
    </source>
</evidence>
<evidence type="ECO:0000256" key="1">
    <source>
        <dbReference type="ARBA" id="ARBA00001954"/>
    </source>
</evidence>
<sequence>AQRNTYSATPRLLTCHHQLWKLPTPTAEQLRKVVDAELGTPTLLSYHVEPLKLNSALDEVKLRFFEITPVIGREYVNIGLAAWMRVPNSDALLRDLAIIIAQRGFVFFCKQDGMDNELQKELDQGLGELTGKPAASRLHIQPVGNAERELGGDDPPISVVS</sequence>
<evidence type="ECO:0000256" key="3">
    <source>
        <dbReference type="ARBA" id="ARBA00022723"/>
    </source>
</evidence>
<comment type="caution">
    <text evidence="7">The sequence shown here is derived from an EMBL/GenBank/DDBJ whole genome shotgun (WGS) entry which is preliminary data.</text>
</comment>
<dbReference type="PANTHER" id="PTHR30468">
    <property type="entry name" value="ALPHA-KETOGLUTARATE-DEPENDENT SULFONATE DIOXYGENASE"/>
    <property type="match status" value="1"/>
</dbReference>
<dbReference type="SUPFAM" id="SSF51197">
    <property type="entry name" value="Clavaminate synthase-like"/>
    <property type="match status" value="1"/>
</dbReference>
<evidence type="ECO:0000256" key="6">
    <source>
        <dbReference type="ARBA" id="ARBA00023004"/>
    </source>
</evidence>
<dbReference type="Gene3D" id="3.60.130.10">
    <property type="entry name" value="Clavaminate synthase-like"/>
    <property type="match status" value="1"/>
</dbReference>
<evidence type="ECO:0000256" key="4">
    <source>
        <dbReference type="ARBA" id="ARBA00022964"/>
    </source>
</evidence>
<name>A0A8H3W3G7_9PEZI</name>
<evidence type="ECO:0000256" key="5">
    <source>
        <dbReference type="ARBA" id="ARBA00023002"/>
    </source>
</evidence>
<feature type="non-terminal residue" evidence="7">
    <location>
        <position position="1"/>
    </location>
</feature>
<dbReference type="GO" id="GO:0016706">
    <property type="term" value="F:2-oxoglutarate-dependent dioxygenase activity"/>
    <property type="evidence" value="ECO:0007669"/>
    <property type="project" value="TreeGrafter"/>
</dbReference>
<dbReference type="InterPro" id="IPR042098">
    <property type="entry name" value="TauD-like_sf"/>
</dbReference>
<keyword evidence="3" id="KW-0479">Metal-binding</keyword>
<evidence type="ECO:0000256" key="2">
    <source>
        <dbReference type="ARBA" id="ARBA00005896"/>
    </source>
</evidence>
<dbReference type="PANTHER" id="PTHR30468:SF10">
    <property type="entry name" value="TAUD_TFDA-LIKE DOMAIN-CONTAINING PROTEIN"/>
    <property type="match status" value="1"/>
</dbReference>
<organism evidence="7 8">
    <name type="scientific">Colletotrichum asianum</name>
    <dbReference type="NCBI Taxonomy" id="702518"/>
    <lineage>
        <taxon>Eukaryota</taxon>
        <taxon>Fungi</taxon>
        <taxon>Dikarya</taxon>
        <taxon>Ascomycota</taxon>
        <taxon>Pezizomycotina</taxon>
        <taxon>Sordariomycetes</taxon>
        <taxon>Hypocreomycetidae</taxon>
        <taxon>Glomerellales</taxon>
        <taxon>Glomerellaceae</taxon>
        <taxon>Colletotrichum</taxon>
        <taxon>Colletotrichum gloeosporioides species complex</taxon>
    </lineage>
</organism>
<keyword evidence="5" id="KW-0560">Oxidoreductase</keyword>
<proteinExistence type="inferred from homology"/>
<dbReference type="OrthoDB" id="10257314at2759"/>
<comment type="cofactor">
    <cofactor evidence="1">
        <name>Fe(2+)</name>
        <dbReference type="ChEBI" id="CHEBI:29033"/>
    </cofactor>
</comment>
<keyword evidence="4 7" id="KW-0223">Dioxygenase</keyword>
<reference evidence="7 8" key="1">
    <citation type="submission" date="2019-12" db="EMBL/GenBank/DDBJ databases">
        <title>A genome sequence resource for the geographically widespread anthracnose pathogen Colletotrichum asianum.</title>
        <authorList>
            <person name="Meng Y."/>
        </authorList>
    </citation>
    <scope>NUCLEOTIDE SEQUENCE [LARGE SCALE GENOMIC DNA]</scope>
    <source>
        <strain evidence="7 8">ICMP 18580</strain>
    </source>
</reference>
<dbReference type="InterPro" id="IPR051323">
    <property type="entry name" value="AtsK-like"/>
</dbReference>
<dbReference type="GO" id="GO:0046872">
    <property type="term" value="F:metal ion binding"/>
    <property type="evidence" value="ECO:0007669"/>
    <property type="project" value="UniProtKB-KW"/>
</dbReference>